<proteinExistence type="predicted"/>
<name>A0A482XSA0_LAOST</name>
<protein>
    <submittedName>
        <fullName evidence="2">Uncharacterized protein</fullName>
    </submittedName>
</protein>
<keyword evidence="1" id="KW-1133">Transmembrane helix</keyword>
<comment type="caution">
    <text evidence="2">The sequence shown here is derived from an EMBL/GenBank/DDBJ whole genome shotgun (WGS) entry which is preliminary data.</text>
</comment>
<evidence type="ECO:0000256" key="1">
    <source>
        <dbReference type="SAM" id="Phobius"/>
    </source>
</evidence>
<dbReference type="Proteomes" id="UP000291343">
    <property type="component" value="Unassembled WGS sequence"/>
</dbReference>
<accession>A0A482XSA0</accession>
<dbReference type="OrthoDB" id="6363452at2759"/>
<feature type="transmembrane region" description="Helical" evidence="1">
    <location>
        <begin position="94"/>
        <end position="111"/>
    </location>
</feature>
<reference evidence="2 3" key="1">
    <citation type="journal article" date="2017" name="Gigascience">
        <title>Genome sequence of the small brown planthopper, Laodelphax striatellus.</title>
        <authorList>
            <person name="Zhu J."/>
            <person name="Jiang F."/>
            <person name="Wang X."/>
            <person name="Yang P."/>
            <person name="Bao Y."/>
            <person name="Zhao W."/>
            <person name="Wang W."/>
            <person name="Lu H."/>
            <person name="Wang Q."/>
            <person name="Cui N."/>
            <person name="Li J."/>
            <person name="Chen X."/>
            <person name="Luo L."/>
            <person name="Yu J."/>
            <person name="Kang L."/>
            <person name="Cui F."/>
        </authorList>
    </citation>
    <scope>NUCLEOTIDE SEQUENCE [LARGE SCALE GENOMIC DNA]</scope>
    <source>
        <strain evidence="2">Lst14</strain>
    </source>
</reference>
<evidence type="ECO:0000313" key="2">
    <source>
        <dbReference type="EMBL" id="RZF47801.1"/>
    </source>
</evidence>
<keyword evidence="1" id="KW-0812">Transmembrane</keyword>
<feature type="transmembrane region" description="Helical" evidence="1">
    <location>
        <begin position="40"/>
        <end position="57"/>
    </location>
</feature>
<sequence>MGSELRSLRKGLKDEEVYIYKNFNQRNSGLKVNIRVHENVLLFIVVLLYSIVSFAGAQQDNDNFSRKVEMNNILNSIAREIGNSQILSLNLTNIIIWLVLKGLLFGAAYVNSGSWKGHRSLDEAAGEIFQSKESIIDEKEILLFLGYAMGEKTENFDCLKKIACIEPKKAKQYAAAARMLINGAKFVSSPVNPKYEKLIGDIKYAIQLGKTGGNCDKQYFCSTNNEID</sequence>
<organism evidence="2 3">
    <name type="scientific">Laodelphax striatellus</name>
    <name type="common">Small brown planthopper</name>
    <name type="synonym">Delphax striatella</name>
    <dbReference type="NCBI Taxonomy" id="195883"/>
    <lineage>
        <taxon>Eukaryota</taxon>
        <taxon>Metazoa</taxon>
        <taxon>Ecdysozoa</taxon>
        <taxon>Arthropoda</taxon>
        <taxon>Hexapoda</taxon>
        <taxon>Insecta</taxon>
        <taxon>Pterygota</taxon>
        <taxon>Neoptera</taxon>
        <taxon>Paraneoptera</taxon>
        <taxon>Hemiptera</taxon>
        <taxon>Auchenorrhyncha</taxon>
        <taxon>Fulgoroidea</taxon>
        <taxon>Delphacidae</taxon>
        <taxon>Criomorphinae</taxon>
        <taxon>Laodelphax</taxon>
    </lineage>
</organism>
<dbReference type="EMBL" id="QKKF02003370">
    <property type="protein sequence ID" value="RZF47801.1"/>
    <property type="molecule type" value="Genomic_DNA"/>
</dbReference>
<gene>
    <name evidence="2" type="ORF">LSTR_LSTR006065</name>
</gene>
<dbReference type="AlphaFoldDB" id="A0A482XSA0"/>
<keyword evidence="3" id="KW-1185">Reference proteome</keyword>
<dbReference type="InParanoid" id="A0A482XSA0"/>
<keyword evidence="1" id="KW-0472">Membrane</keyword>
<evidence type="ECO:0000313" key="3">
    <source>
        <dbReference type="Proteomes" id="UP000291343"/>
    </source>
</evidence>